<evidence type="ECO:0000313" key="5">
    <source>
        <dbReference type="Proteomes" id="UP000191285"/>
    </source>
</evidence>
<accession>A0A1V6TRW1</accession>
<feature type="domain" description="NAD-dependent epimerase/dehydratase" evidence="3">
    <location>
        <begin position="4"/>
        <end position="244"/>
    </location>
</feature>
<proteinExistence type="inferred from homology"/>
<dbReference type="InterPro" id="IPR050425">
    <property type="entry name" value="NAD(P)_dehydrat-like"/>
</dbReference>
<comment type="similarity">
    <text evidence="2">Belongs to the NAD(P)-dependent epimerase/dehydratase family. Dihydroflavonol-4-reductase subfamily.</text>
</comment>
<dbReference type="AlphaFoldDB" id="A0A1V6TRW1"/>
<gene>
    <name evidence="4" type="ORF">PENSTE_c003G10453</name>
</gene>
<dbReference type="EMBL" id="MLKD01000003">
    <property type="protein sequence ID" value="OQE28896.1"/>
    <property type="molecule type" value="Genomic_DNA"/>
</dbReference>
<keyword evidence="5" id="KW-1185">Reference proteome</keyword>
<dbReference type="STRING" id="303698.A0A1V6TRW1"/>
<dbReference type="Pfam" id="PF01370">
    <property type="entry name" value="Epimerase"/>
    <property type="match status" value="1"/>
</dbReference>
<evidence type="ECO:0000313" key="4">
    <source>
        <dbReference type="EMBL" id="OQE28896.1"/>
    </source>
</evidence>
<reference evidence="5" key="1">
    <citation type="journal article" date="2017" name="Nat. Microbiol.">
        <title>Global analysis of biosynthetic gene clusters reveals vast potential of secondary metabolite production in Penicillium species.</title>
        <authorList>
            <person name="Nielsen J.C."/>
            <person name="Grijseels S."/>
            <person name="Prigent S."/>
            <person name="Ji B."/>
            <person name="Dainat J."/>
            <person name="Nielsen K.F."/>
            <person name="Frisvad J.C."/>
            <person name="Workman M."/>
            <person name="Nielsen J."/>
        </authorList>
    </citation>
    <scope>NUCLEOTIDE SEQUENCE [LARGE SCALE GENOMIC DNA]</scope>
    <source>
        <strain evidence="5">IBT 24891</strain>
    </source>
</reference>
<name>A0A1V6TRW1_9EURO</name>
<comment type="caution">
    <text evidence="4">The sequence shown here is derived from an EMBL/GenBank/DDBJ whole genome shotgun (WGS) entry which is preliminary data.</text>
</comment>
<evidence type="ECO:0000256" key="2">
    <source>
        <dbReference type="ARBA" id="ARBA00023445"/>
    </source>
</evidence>
<dbReference type="PANTHER" id="PTHR10366:SF812">
    <property type="entry name" value="VPS9 DOMAIN-CONTAINING PROTEIN"/>
    <property type="match status" value="1"/>
</dbReference>
<dbReference type="InterPro" id="IPR001509">
    <property type="entry name" value="Epimerase_deHydtase"/>
</dbReference>
<evidence type="ECO:0000259" key="3">
    <source>
        <dbReference type="Pfam" id="PF01370"/>
    </source>
</evidence>
<dbReference type="Proteomes" id="UP000191285">
    <property type="component" value="Unassembled WGS sequence"/>
</dbReference>
<dbReference type="OrthoDB" id="2735536at2759"/>
<protein>
    <recommendedName>
        <fullName evidence="3">NAD-dependent epimerase/dehydratase domain-containing protein</fullName>
    </recommendedName>
</protein>
<sequence length="321" mass="35208">MPIVLITGATGFIGSQVTLSTLKAGYNTRLVIRREEQATKLRKVFSRYASQLDFAIVPDITVTGAFEDALQGIDYILHLASPIPSGGESDLLTPAVGGTVSVLESAAKVPSIRKIVITASVVSLVPLKPIVDGTVITENNDIDFTMDTEKVRTLDPMSQYHASKLAAHKATLDFFNQKKPSFDIVTLHPVFVYGRSLVQESADQLGGTNGMLFQGLFSEKPFAGQYMGVHVEDVAQAHVKALDDSINGFQSYLLASPRRSWSEVKAFVQKQYPSLPIKFDANDWANYTVDTTRAKAHLGIDFKGMEKQIQDLVDQQLELRS</sequence>
<keyword evidence="1" id="KW-0560">Oxidoreductase</keyword>
<evidence type="ECO:0000256" key="1">
    <source>
        <dbReference type="ARBA" id="ARBA00023002"/>
    </source>
</evidence>
<dbReference type="InterPro" id="IPR036291">
    <property type="entry name" value="NAD(P)-bd_dom_sf"/>
</dbReference>
<dbReference type="SUPFAM" id="SSF51735">
    <property type="entry name" value="NAD(P)-binding Rossmann-fold domains"/>
    <property type="match status" value="1"/>
</dbReference>
<dbReference type="Gene3D" id="3.40.50.720">
    <property type="entry name" value="NAD(P)-binding Rossmann-like Domain"/>
    <property type="match status" value="1"/>
</dbReference>
<organism evidence="4 5">
    <name type="scientific">Penicillium steckii</name>
    <dbReference type="NCBI Taxonomy" id="303698"/>
    <lineage>
        <taxon>Eukaryota</taxon>
        <taxon>Fungi</taxon>
        <taxon>Dikarya</taxon>
        <taxon>Ascomycota</taxon>
        <taxon>Pezizomycotina</taxon>
        <taxon>Eurotiomycetes</taxon>
        <taxon>Eurotiomycetidae</taxon>
        <taxon>Eurotiales</taxon>
        <taxon>Aspergillaceae</taxon>
        <taxon>Penicillium</taxon>
    </lineage>
</organism>
<dbReference type="GO" id="GO:0016616">
    <property type="term" value="F:oxidoreductase activity, acting on the CH-OH group of donors, NAD or NADP as acceptor"/>
    <property type="evidence" value="ECO:0007669"/>
    <property type="project" value="TreeGrafter"/>
</dbReference>
<dbReference type="PANTHER" id="PTHR10366">
    <property type="entry name" value="NAD DEPENDENT EPIMERASE/DEHYDRATASE"/>
    <property type="match status" value="1"/>
</dbReference>